<organism evidence="6 7">
    <name type="scientific">Cnuibacter physcomitrellae</name>
    <dbReference type="NCBI Taxonomy" id="1619308"/>
    <lineage>
        <taxon>Bacteria</taxon>
        <taxon>Bacillati</taxon>
        <taxon>Actinomycetota</taxon>
        <taxon>Actinomycetes</taxon>
        <taxon>Micrococcales</taxon>
        <taxon>Microbacteriaceae</taxon>
        <taxon>Cnuibacter</taxon>
    </lineage>
</organism>
<dbReference type="PANTHER" id="PTHR42794">
    <property type="entry name" value="HEMIN IMPORT ATP-BINDING PROTEIN HMUV"/>
    <property type="match status" value="1"/>
</dbReference>
<dbReference type="NCBIfam" id="NF010068">
    <property type="entry name" value="PRK13548.1"/>
    <property type="match status" value="1"/>
</dbReference>
<dbReference type="GO" id="GO:0016887">
    <property type="term" value="F:ATP hydrolysis activity"/>
    <property type="evidence" value="ECO:0007669"/>
    <property type="project" value="InterPro"/>
</dbReference>
<dbReference type="InterPro" id="IPR003439">
    <property type="entry name" value="ABC_transporter-like_ATP-bd"/>
</dbReference>
<dbReference type="Gene3D" id="3.40.50.300">
    <property type="entry name" value="P-loop containing nucleotide triphosphate hydrolases"/>
    <property type="match status" value="1"/>
</dbReference>
<reference evidence="6 7" key="1">
    <citation type="submission" date="2017-04" db="EMBL/GenBank/DDBJ databases">
        <authorList>
            <person name="Afonso C.L."/>
            <person name="Miller P.J."/>
            <person name="Scott M.A."/>
            <person name="Spackman E."/>
            <person name="Goraichik I."/>
            <person name="Dimitrov K.M."/>
            <person name="Suarez D.L."/>
            <person name="Swayne D.E."/>
        </authorList>
    </citation>
    <scope>NUCLEOTIDE SEQUENCE [LARGE SCALE GENOMIC DNA]</scope>
    <source>
        <strain evidence="7">XA(T)</strain>
    </source>
</reference>
<dbReference type="GO" id="GO:0005524">
    <property type="term" value="F:ATP binding"/>
    <property type="evidence" value="ECO:0007669"/>
    <property type="project" value="UniProtKB-KW"/>
</dbReference>
<keyword evidence="4" id="KW-1278">Translocase</keyword>
<name>A0A1X9LMF0_9MICO</name>
<evidence type="ECO:0000313" key="6">
    <source>
        <dbReference type="EMBL" id="ARJ06385.1"/>
    </source>
</evidence>
<dbReference type="EMBL" id="CP020715">
    <property type="protein sequence ID" value="ARJ06385.1"/>
    <property type="molecule type" value="Genomic_DNA"/>
</dbReference>
<evidence type="ECO:0000256" key="3">
    <source>
        <dbReference type="ARBA" id="ARBA00022840"/>
    </source>
</evidence>
<dbReference type="CDD" id="cd03214">
    <property type="entry name" value="ABC_Iron-Siderophores_B12_Hemin"/>
    <property type="match status" value="1"/>
</dbReference>
<dbReference type="InterPro" id="IPR003593">
    <property type="entry name" value="AAA+_ATPase"/>
</dbReference>
<dbReference type="PANTHER" id="PTHR42794:SF1">
    <property type="entry name" value="HEMIN IMPORT ATP-BINDING PROTEIN HMUV"/>
    <property type="match status" value="1"/>
</dbReference>
<sequence length="279" mass="29072">MGMSAVVARGVSVSIGGARILDDVDLEARPGELLALVGPNGAGKSTLLGVISGDVALGSGTVEIAGRPLGSWTLKHLARERAVLLQQTAVSFPFTVQQVVEMGRAPWAGTALEADDDDAIADAVLRTDLARHLPRTVPSLSGGERARAALARILAQRTRILLLDEPTAALDIRHQEDVLRLARERADAGDAVIVVLHDLSLAAAFADRVCLLADGRVVADGPPATVFTEDLLSRVYDHPLEVLTHPSDGTLIVLPRRAGRASAASPSAPPSSPALEGTS</sequence>
<evidence type="ECO:0000259" key="5">
    <source>
        <dbReference type="PROSITE" id="PS50893"/>
    </source>
</evidence>
<keyword evidence="7" id="KW-1185">Reference proteome</keyword>
<dbReference type="SMART" id="SM00382">
    <property type="entry name" value="AAA"/>
    <property type="match status" value="1"/>
</dbReference>
<dbReference type="Proteomes" id="UP000192775">
    <property type="component" value="Chromosome"/>
</dbReference>
<evidence type="ECO:0000313" key="7">
    <source>
        <dbReference type="Proteomes" id="UP000192775"/>
    </source>
</evidence>
<dbReference type="Pfam" id="PF00005">
    <property type="entry name" value="ABC_tran"/>
    <property type="match status" value="1"/>
</dbReference>
<feature type="domain" description="ABC transporter" evidence="5">
    <location>
        <begin position="6"/>
        <end position="239"/>
    </location>
</feature>
<dbReference type="InterPro" id="IPR017871">
    <property type="entry name" value="ABC_transporter-like_CS"/>
</dbReference>
<dbReference type="KEGG" id="cphy:B5808_15055"/>
<keyword evidence="3 6" id="KW-0067">ATP-binding</keyword>
<dbReference type="STRING" id="1619308.B5808_15055"/>
<accession>A0A1X9LMF0</accession>
<evidence type="ECO:0000256" key="4">
    <source>
        <dbReference type="ARBA" id="ARBA00022967"/>
    </source>
</evidence>
<dbReference type="PROSITE" id="PS50893">
    <property type="entry name" value="ABC_TRANSPORTER_2"/>
    <property type="match status" value="1"/>
</dbReference>
<evidence type="ECO:0000256" key="1">
    <source>
        <dbReference type="ARBA" id="ARBA00022448"/>
    </source>
</evidence>
<gene>
    <name evidence="6" type="ORF">B5808_15055</name>
</gene>
<proteinExistence type="predicted"/>
<dbReference type="SUPFAM" id="SSF52540">
    <property type="entry name" value="P-loop containing nucleoside triphosphate hydrolases"/>
    <property type="match status" value="1"/>
</dbReference>
<evidence type="ECO:0000256" key="2">
    <source>
        <dbReference type="ARBA" id="ARBA00022741"/>
    </source>
</evidence>
<protein>
    <submittedName>
        <fullName evidence="6">Heme ABC transporter ATP-binding protein</fullName>
    </submittedName>
</protein>
<keyword evidence="1" id="KW-0813">Transport</keyword>
<dbReference type="PROSITE" id="PS00211">
    <property type="entry name" value="ABC_TRANSPORTER_1"/>
    <property type="match status" value="1"/>
</dbReference>
<keyword evidence="2" id="KW-0547">Nucleotide-binding</keyword>
<dbReference type="InterPro" id="IPR027417">
    <property type="entry name" value="P-loop_NTPase"/>
</dbReference>
<dbReference type="AlphaFoldDB" id="A0A1X9LMF0"/>